<feature type="compositionally biased region" description="Basic residues" evidence="3">
    <location>
        <begin position="1"/>
        <end position="11"/>
    </location>
</feature>
<dbReference type="AlphaFoldDB" id="A0AAW1YN97"/>
<accession>A0AAW1YN97</accession>
<dbReference type="Pfam" id="PF24055">
    <property type="entry name" value="POL3_N"/>
    <property type="match status" value="1"/>
</dbReference>
<dbReference type="PANTHER" id="PTHR10322">
    <property type="entry name" value="DNA POLYMERASE CATALYTIC SUBUNIT"/>
    <property type="match status" value="1"/>
</dbReference>
<feature type="region of interest" description="Disordered" evidence="3">
    <location>
        <begin position="1"/>
        <end position="35"/>
    </location>
</feature>
<feature type="domain" description="DNA-directed DNA polymerase family B exonuclease" evidence="4">
    <location>
        <begin position="185"/>
        <end position="337"/>
    </location>
</feature>
<dbReference type="GO" id="GO:0045004">
    <property type="term" value="P:DNA replication proofreading"/>
    <property type="evidence" value="ECO:0007669"/>
    <property type="project" value="TreeGrafter"/>
</dbReference>
<dbReference type="Gene3D" id="3.30.420.10">
    <property type="entry name" value="Ribonuclease H-like superfamily/Ribonuclease H"/>
    <property type="match status" value="1"/>
</dbReference>
<dbReference type="PANTHER" id="PTHR10322:SF23">
    <property type="entry name" value="DNA POLYMERASE DELTA CATALYTIC SUBUNIT"/>
    <property type="match status" value="1"/>
</dbReference>
<evidence type="ECO:0000259" key="5">
    <source>
        <dbReference type="Pfam" id="PF24055"/>
    </source>
</evidence>
<gene>
    <name evidence="6" type="ORF">M0R45_005643</name>
</gene>
<sequence length="369" mass="41957">MSNNGKSRKRPAPPQQPSPMNPPPTQAAGHTEDDLILRDIEQRQGLASRLTKWARPPLSDATSPPPKTSCFSSWRLTTVFGVTKEGHSVCCHVHGFEPYFYISCPPGMGHDDIPRFRQILEARMGEMNRNNKAPMFIRRVEMVYKRNIMYYQQQDSNPFLKLLFQLPTMVARCRVFLIKAYKLMVLTAKSSSYCQLEFNCLYSDLISHAPEGDFSKMAPFRILSLTLSVAGRKGHFPEPKHDPVIQVANLVTLQGENQPLIRNVMTLKSCSPIAGADVMSFDTEREVLLAWRDLIREADPDVIIGYNICKFDLPYLIERAETLGIPEFQYLGALEPVGFGSKTLLFLQGRWEPGKHTFFLSRKRMSTIQ</sequence>
<dbReference type="GO" id="GO:0006287">
    <property type="term" value="P:base-excision repair, gap-filling"/>
    <property type="evidence" value="ECO:0007669"/>
    <property type="project" value="TreeGrafter"/>
</dbReference>
<dbReference type="Gene3D" id="3.30.342.10">
    <property type="entry name" value="DNA Polymerase, chain B, domain 1"/>
    <property type="match status" value="1"/>
</dbReference>
<dbReference type="InterPro" id="IPR056435">
    <property type="entry name" value="DPOD/Z_N"/>
</dbReference>
<reference evidence="6 7" key="1">
    <citation type="journal article" date="2023" name="G3 (Bethesda)">
        <title>A chromosome-length genome assembly and annotation of blackberry (Rubus argutus, cv. 'Hillquist').</title>
        <authorList>
            <person name="Bruna T."/>
            <person name="Aryal R."/>
            <person name="Dudchenko O."/>
            <person name="Sargent D.J."/>
            <person name="Mead D."/>
            <person name="Buti M."/>
            <person name="Cavallini A."/>
            <person name="Hytonen T."/>
            <person name="Andres J."/>
            <person name="Pham M."/>
            <person name="Weisz D."/>
            <person name="Mascagni F."/>
            <person name="Usai G."/>
            <person name="Natali L."/>
            <person name="Bassil N."/>
            <person name="Fernandez G.E."/>
            <person name="Lomsadze A."/>
            <person name="Armour M."/>
            <person name="Olukolu B."/>
            <person name="Poorten T."/>
            <person name="Britton C."/>
            <person name="Davik J."/>
            <person name="Ashrafi H."/>
            <person name="Aiden E.L."/>
            <person name="Borodovsky M."/>
            <person name="Worthington M."/>
        </authorList>
    </citation>
    <scope>NUCLEOTIDE SEQUENCE [LARGE SCALE GENOMIC DNA]</scope>
    <source>
        <strain evidence="6">PI 553951</strain>
    </source>
</reference>
<dbReference type="InterPro" id="IPR006133">
    <property type="entry name" value="DNA-dir_DNA_pol_B_exonuc"/>
</dbReference>
<dbReference type="SUPFAM" id="SSF53098">
    <property type="entry name" value="Ribonuclease H-like"/>
    <property type="match status" value="1"/>
</dbReference>
<dbReference type="GO" id="GO:0003887">
    <property type="term" value="F:DNA-directed DNA polymerase activity"/>
    <property type="evidence" value="ECO:0007669"/>
    <property type="project" value="UniProtKB-EC"/>
</dbReference>
<dbReference type="GO" id="GO:0006297">
    <property type="term" value="P:nucleotide-excision repair, DNA gap filling"/>
    <property type="evidence" value="ECO:0007669"/>
    <property type="project" value="TreeGrafter"/>
</dbReference>
<dbReference type="GO" id="GO:0003676">
    <property type="term" value="F:nucleic acid binding"/>
    <property type="evidence" value="ECO:0007669"/>
    <property type="project" value="InterPro"/>
</dbReference>
<dbReference type="InterPro" id="IPR050240">
    <property type="entry name" value="DNA_pol_type-B"/>
</dbReference>
<keyword evidence="7" id="KW-1185">Reference proteome</keyword>
<dbReference type="Pfam" id="PF03104">
    <property type="entry name" value="DNA_pol_B_exo1"/>
    <property type="match status" value="1"/>
</dbReference>
<feature type="domain" description="DNA polymerase delta/zeta catalytic subunit N-terminal" evidence="5">
    <location>
        <begin position="95"/>
        <end position="170"/>
    </location>
</feature>
<dbReference type="InterPro" id="IPR036397">
    <property type="entry name" value="RNaseH_sf"/>
</dbReference>
<comment type="catalytic activity">
    <reaction evidence="2">
        <text>DNA(n) + a 2'-deoxyribonucleoside 5'-triphosphate = DNA(n+1) + diphosphate</text>
        <dbReference type="Rhea" id="RHEA:22508"/>
        <dbReference type="Rhea" id="RHEA-COMP:17339"/>
        <dbReference type="Rhea" id="RHEA-COMP:17340"/>
        <dbReference type="ChEBI" id="CHEBI:33019"/>
        <dbReference type="ChEBI" id="CHEBI:61560"/>
        <dbReference type="ChEBI" id="CHEBI:173112"/>
        <dbReference type="EC" id="2.7.7.7"/>
    </reaction>
</comment>
<comment type="caution">
    <text evidence="6">The sequence shown here is derived from an EMBL/GenBank/DDBJ whole genome shotgun (WGS) entry which is preliminary data.</text>
</comment>
<evidence type="ECO:0000256" key="1">
    <source>
        <dbReference type="ARBA" id="ARBA00024411"/>
    </source>
</evidence>
<name>A0AAW1YN97_RUBAR</name>
<organism evidence="6 7">
    <name type="scientific">Rubus argutus</name>
    <name type="common">Southern blackberry</name>
    <dbReference type="NCBI Taxonomy" id="59490"/>
    <lineage>
        <taxon>Eukaryota</taxon>
        <taxon>Viridiplantae</taxon>
        <taxon>Streptophyta</taxon>
        <taxon>Embryophyta</taxon>
        <taxon>Tracheophyta</taxon>
        <taxon>Spermatophyta</taxon>
        <taxon>Magnoliopsida</taxon>
        <taxon>eudicotyledons</taxon>
        <taxon>Gunneridae</taxon>
        <taxon>Pentapetalae</taxon>
        <taxon>rosids</taxon>
        <taxon>fabids</taxon>
        <taxon>Rosales</taxon>
        <taxon>Rosaceae</taxon>
        <taxon>Rosoideae</taxon>
        <taxon>Rosoideae incertae sedis</taxon>
        <taxon>Rubus</taxon>
    </lineage>
</organism>
<evidence type="ECO:0000259" key="4">
    <source>
        <dbReference type="Pfam" id="PF03104"/>
    </source>
</evidence>
<evidence type="ECO:0000313" key="6">
    <source>
        <dbReference type="EMBL" id="KAK9950141.1"/>
    </source>
</evidence>
<dbReference type="EMBL" id="JBEDUW010000001">
    <property type="protein sequence ID" value="KAK9950141.1"/>
    <property type="molecule type" value="Genomic_DNA"/>
</dbReference>
<feature type="compositionally biased region" description="Pro residues" evidence="3">
    <location>
        <begin position="12"/>
        <end position="25"/>
    </location>
</feature>
<dbReference type="Proteomes" id="UP001457282">
    <property type="component" value="Unassembled WGS sequence"/>
</dbReference>
<evidence type="ECO:0000313" key="7">
    <source>
        <dbReference type="Proteomes" id="UP001457282"/>
    </source>
</evidence>
<dbReference type="GO" id="GO:0043625">
    <property type="term" value="C:delta DNA polymerase complex"/>
    <property type="evidence" value="ECO:0007669"/>
    <property type="project" value="TreeGrafter"/>
</dbReference>
<proteinExistence type="predicted"/>
<protein>
    <recommendedName>
        <fullName evidence="1">DNA polymerase delta catalytic subunit</fullName>
    </recommendedName>
</protein>
<dbReference type="GO" id="GO:0008296">
    <property type="term" value="F:3'-5'-DNA exonuclease activity"/>
    <property type="evidence" value="ECO:0007669"/>
    <property type="project" value="TreeGrafter"/>
</dbReference>
<evidence type="ECO:0000256" key="2">
    <source>
        <dbReference type="ARBA" id="ARBA00049244"/>
    </source>
</evidence>
<evidence type="ECO:0000256" key="3">
    <source>
        <dbReference type="SAM" id="MobiDB-lite"/>
    </source>
</evidence>
<dbReference type="InterPro" id="IPR012337">
    <property type="entry name" value="RNaseH-like_sf"/>
</dbReference>